<evidence type="ECO:0000259" key="5">
    <source>
        <dbReference type="Pfam" id="PF09223"/>
    </source>
</evidence>
<accession>F0GTB7</accession>
<protein>
    <recommendedName>
        <fullName evidence="5">ZinT domain-containing protein</fullName>
    </recommendedName>
</protein>
<organism evidence="6 7">
    <name type="scientific">Anaerococcus prevotii ACS-065-V-Col13</name>
    <dbReference type="NCBI Taxonomy" id="879305"/>
    <lineage>
        <taxon>Bacteria</taxon>
        <taxon>Bacillati</taxon>
        <taxon>Bacillota</taxon>
        <taxon>Tissierellia</taxon>
        <taxon>Tissierellales</taxon>
        <taxon>Peptoniphilaceae</taxon>
        <taxon>Anaerococcus</taxon>
    </lineage>
</organism>
<evidence type="ECO:0000256" key="3">
    <source>
        <dbReference type="SAM" id="MobiDB-lite"/>
    </source>
</evidence>
<evidence type="ECO:0000256" key="4">
    <source>
        <dbReference type="SAM" id="SignalP"/>
    </source>
</evidence>
<dbReference type="AlphaFoldDB" id="F0GTB7"/>
<dbReference type="PROSITE" id="PS51257">
    <property type="entry name" value="PROKAR_LIPOPROTEIN"/>
    <property type="match status" value="1"/>
</dbReference>
<dbReference type="GO" id="GO:0008270">
    <property type="term" value="F:zinc ion binding"/>
    <property type="evidence" value="ECO:0007669"/>
    <property type="project" value="InterPro"/>
</dbReference>
<keyword evidence="7" id="KW-1185">Reference proteome</keyword>
<evidence type="ECO:0000256" key="2">
    <source>
        <dbReference type="ARBA" id="ARBA00022833"/>
    </source>
</evidence>
<dbReference type="RefSeq" id="WP_004833825.1">
    <property type="nucleotide sequence ID" value="NZ_AEXM01000001.1"/>
</dbReference>
<dbReference type="eggNOG" id="COG3443">
    <property type="taxonomic scope" value="Bacteria"/>
</dbReference>
<dbReference type="InterPro" id="IPR012674">
    <property type="entry name" value="Calycin"/>
</dbReference>
<name>F0GTB7_9FIRM</name>
<feature type="region of interest" description="Disordered" evidence="3">
    <location>
        <begin position="27"/>
        <end position="76"/>
    </location>
</feature>
<feature type="compositionally biased region" description="Basic and acidic residues" evidence="3">
    <location>
        <begin position="52"/>
        <end position="69"/>
    </location>
</feature>
<evidence type="ECO:0000256" key="1">
    <source>
        <dbReference type="ARBA" id="ARBA00022729"/>
    </source>
</evidence>
<keyword evidence="1 4" id="KW-0732">Signal</keyword>
<dbReference type="Proteomes" id="UP000005286">
    <property type="component" value="Unassembled WGS sequence"/>
</dbReference>
<feature type="compositionally biased region" description="Basic and acidic residues" evidence="3">
    <location>
        <begin position="27"/>
        <end position="43"/>
    </location>
</feature>
<gene>
    <name evidence="6" type="ORF">HMPREF9290_1675</name>
</gene>
<evidence type="ECO:0000313" key="7">
    <source>
        <dbReference type="Proteomes" id="UP000005286"/>
    </source>
</evidence>
<dbReference type="Gene3D" id="2.40.128.20">
    <property type="match status" value="1"/>
</dbReference>
<proteinExistence type="predicted"/>
<dbReference type="EMBL" id="AEXM01000001">
    <property type="protein sequence ID" value="EGC82979.1"/>
    <property type="molecule type" value="Genomic_DNA"/>
</dbReference>
<dbReference type="InterPro" id="IPR015304">
    <property type="entry name" value="ZinT_dom"/>
</dbReference>
<dbReference type="SUPFAM" id="SSF50814">
    <property type="entry name" value="Lipocalins"/>
    <property type="match status" value="1"/>
</dbReference>
<keyword evidence="2" id="KW-0862">Zinc</keyword>
<evidence type="ECO:0000313" key="6">
    <source>
        <dbReference type="EMBL" id="EGC82979.1"/>
    </source>
</evidence>
<reference evidence="6 7" key="1">
    <citation type="submission" date="2011-01" db="EMBL/GenBank/DDBJ databases">
        <authorList>
            <person name="Durkin A.S."/>
            <person name="Madupu R."/>
            <person name="Torralba M."/>
            <person name="Gillis M."/>
            <person name="Methe B."/>
            <person name="Sutton G."/>
            <person name="Nelson K.E."/>
        </authorList>
    </citation>
    <scope>NUCLEOTIDE SEQUENCE [LARGE SCALE GENOMIC DNA]</scope>
    <source>
        <strain evidence="6 7">ACS-065-V-Col13</strain>
    </source>
</reference>
<feature type="signal peptide" evidence="4">
    <location>
        <begin position="1"/>
        <end position="20"/>
    </location>
</feature>
<dbReference type="Pfam" id="PF09223">
    <property type="entry name" value="ZinT"/>
    <property type="match status" value="1"/>
</dbReference>
<dbReference type="STRING" id="879305.HMPREF9290_1675"/>
<feature type="domain" description="ZinT" evidence="5">
    <location>
        <begin position="56"/>
        <end position="233"/>
    </location>
</feature>
<sequence>MKKKNTIALTAILSFGLILAACGNDQAHDNEVNNKTQVEESKESNASQSENTESKEEVKEESKKEEANEKVSLSDWEGKWNSMEGYLDKEEVQDAFKTLAEKENTDQETAKKAYLEKRKCDFKGLEIEGEKVKFYQEFPEDSSKESSEVEYKFIDKKEVKHGSHMLEWDIFEAVSPDAEYKYLLMMPIHGEESLTHFHMRYGNDVDELLEKDGWFPTFVKPNTTDSQIIDEITE</sequence>
<comment type="caution">
    <text evidence="6">The sequence shown here is derived from an EMBL/GenBank/DDBJ whole genome shotgun (WGS) entry which is preliminary data.</text>
</comment>
<feature type="chain" id="PRO_5038352457" description="ZinT domain-containing protein" evidence="4">
    <location>
        <begin position="21"/>
        <end position="234"/>
    </location>
</feature>
<dbReference type="PATRIC" id="fig|879305.3.peg.49"/>